<dbReference type="InterPro" id="IPR032675">
    <property type="entry name" value="LRR_dom_sf"/>
</dbReference>
<evidence type="ECO:0000256" key="1">
    <source>
        <dbReference type="SAM" id="MobiDB-lite"/>
    </source>
</evidence>
<dbReference type="Proteomes" id="UP001221142">
    <property type="component" value="Unassembled WGS sequence"/>
</dbReference>
<protein>
    <recommendedName>
        <fullName evidence="4">F-box domain-containing protein</fullName>
    </recommendedName>
</protein>
<evidence type="ECO:0000313" key="2">
    <source>
        <dbReference type="EMBL" id="KAJ7607695.1"/>
    </source>
</evidence>
<keyword evidence="3" id="KW-1185">Reference proteome</keyword>
<dbReference type="AlphaFoldDB" id="A0AAD7B1N3"/>
<feature type="compositionally biased region" description="Polar residues" evidence="1">
    <location>
        <begin position="1"/>
        <end position="12"/>
    </location>
</feature>
<sequence length="548" mass="60019">MCATPGASSDDGSSAWLVSRGPVTTRHGPSTAGNGYPVSQGTGPGPGRQNCGFRGLYGRAGTRRDGSLTRHFDGRVGALDTNQLRILSPPTIISSAPLPFPTLSQMCDSQADAASCLQTKLRLMCKAIENQKLVLRSLEKQKCDIHSQLNCILDPMTRMPLEISSDILLRCLPSKPSSQPSDAPRVFLLVSRSWRNIASSTSALWTKITDDRVPASFHFGPLVQKWFTFSRSLQISISLSRDFSDLGDQDADFVAYVKEHAHRAHTVNLCLAHARDLARIAVPFSALKKLRLTFKDVKGSCFAVTTNECVDFLRAAPRLEDCTLRGISYSPHFLHEIPRSPLVTHLSLHTLSLYSTRRGNASSAVLLQRLSLPALRALIITDFDITSEVFASFLKRSSPPLKQLYIFGCEKLQHIRTFLRHVPCLIELQIGDSSNSARTLLEGLFPCAETLPKLRYLAVQGGLASNECETLIGSVLWVARPPALCAFYMPGVRCVAPDGVAAELRKLADGGMEIQIGKQTFKKHRSLKLGPIPTNDTHPLVSFCFGLG</sequence>
<name>A0AAD7B1N3_9AGAR</name>
<feature type="compositionally biased region" description="Polar residues" evidence="1">
    <location>
        <begin position="27"/>
        <end position="41"/>
    </location>
</feature>
<gene>
    <name evidence="2" type="ORF">FB45DRAFT_877581</name>
</gene>
<dbReference type="SUPFAM" id="SSF52047">
    <property type="entry name" value="RNI-like"/>
    <property type="match status" value="1"/>
</dbReference>
<comment type="caution">
    <text evidence="2">The sequence shown here is derived from an EMBL/GenBank/DDBJ whole genome shotgun (WGS) entry which is preliminary data.</text>
</comment>
<reference evidence="2" key="1">
    <citation type="submission" date="2023-03" db="EMBL/GenBank/DDBJ databases">
        <title>Massive genome expansion in bonnet fungi (Mycena s.s.) driven by repeated elements and novel gene families across ecological guilds.</title>
        <authorList>
            <consortium name="Lawrence Berkeley National Laboratory"/>
            <person name="Harder C.B."/>
            <person name="Miyauchi S."/>
            <person name="Viragh M."/>
            <person name="Kuo A."/>
            <person name="Thoen E."/>
            <person name="Andreopoulos B."/>
            <person name="Lu D."/>
            <person name="Skrede I."/>
            <person name="Drula E."/>
            <person name="Henrissat B."/>
            <person name="Morin E."/>
            <person name="Kohler A."/>
            <person name="Barry K."/>
            <person name="LaButti K."/>
            <person name="Morin E."/>
            <person name="Salamov A."/>
            <person name="Lipzen A."/>
            <person name="Mereny Z."/>
            <person name="Hegedus B."/>
            <person name="Baldrian P."/>
            <person name="Stursova M."/>
            <person name="Weitz H."/>
            <person name="Taylor A."/>
            <person name="Grigoriev I.V."/>
            <person name="Nagy L.G."/>
            <person name="Martin F."/>
            <person name="Kauserud H."/>
        </authorList>
    </citation>
    <scope>NUCLEOTIDE SEQUENCE</scope>
    <source>
        <strain evidence="2">9284</strain>
    </source>
</reference>
<organism evidence="2 3">
    <name type="scientific">Roridomyces roridus</name>
    <dbReference type="NCBI Taxonomy" id="1738132"/>
    <lineage>
        <taxon>Eukaryota</taxon>
        <taxon>Fungi</taxon>
        <taxon>Dikarya</taxon>
        <taxon>Basidiomycota</taxon>
        <taxon>Agaricomycotina</taxon>
        <taxon>Agaricomycetes</taxon>
        <taxon>Agaricomycetidae</taxon>
        <taxon>Agaricales</taxon>
        <taxon>Marasmiineae</taxon>
        <taxon>Mycenaceae</taxon>
        <taxon>Roridomyces</taxon>
    </lineage>
</organism>
<evidence type="ECO:0008006" key="4">
    <source>
        <dbReference type="Google" id="ProtNLM"/>
    </source>
</evidence>
<feature type="region of interest" description="Disordered" evidence="1">
    <location>
        <begin position="1"/>
        <end position="51"/>
    </location>
</feature>
<evidence type="ECO:0000313" key="3">
    <source>
        <dbReference type="Proteomes" id="UP001221142"/>
    </source>
</evidence>
<dbReference type="EMBL" id="JARKIF010000048">
    <property type="protein sequence ID" value="KAJ7607695.1"/>
    <property type="molecule type" value="Genomic_DNA"/>
</dbReference>
<dbReference type="Gene3D" id="3.80.10.10">
    <property type="entry name" value="Ribonuclease Inhibitor"/>
    <property type="match status" value="1"/>
</dbReference>
<accession>A0AAD7B1N3</accession>
<proteinExistence type="predicted"/>